<dbReference type="PANTHER" id="PTHR30537">
    <property type="entry name" value="HTH-TYPE TRANSCRIPTIONAL REGULATOR"/>
    <property type="match status" value="1"/>
</dbReference>
<dbReference type="PANTHER" id="PTHR30537:SF5">
    <property type="entry name" value="HTH-TYPE TRANSCRIPTIONAL ACTIVATOR TTDR-RELATED"/>
    <property type="match status" value="1"/>
</dbReference>
<dbReference type="Proteomes" id="UP000636949">
    <property type="component" value="Unassembled WGS sequence"/>
</dbReference>
<proteinExistence type="inferred from homology"/>
<dbReference type="GO" id="GO:0003700">
    <property type="term" value="F:DNA-binding transcription factor activity"/>
    <property type="evidence" value="ECO:0007669"/>
    <property type="project" value="InterPro"/>
</dbReference>
<dbReference type="InterPro" id="IPR036388">
    <property type="entry name" value="WH-like_DNA-bd_sf"/>
</dbReference>
<sequence length="324" mass="37397">MTRCFNDLYTFNIVVQKTSFLEAAKALSTTHTTILRQVTKLEDSLKTKLFHRSNKGLELTYAGQELYQRTKKLYSDLSHVVDDIALSNTLNDSKNHTVKALLSVGMSMFFINYVYPELCQKFPNYTLEIDSYTLPTLDSNAHTIKMMSHQYDIILMESSYYHLIQEDAWQLVQSCHDHLALFASEEYIAKHGMPQTLEELANHNCLYPNMWDKNIWTFYDKYKNEYKVSVKGKLTVDILSLIPQMIIAGHGIGLCPKRSFNMPHLQNANIVQVLPQYHSVQYEYNILQNIQSSHSAIARVIASKIKEVATRLTIDSTHQVYSQH</sequence>
<dbReference type="InterPro" id="IPR005119">
    <property type="entry name" value="LysR_subst-bd"/>
</dbReference>
<evidence type="ECO:0000256" key="1">
    <source>
        <dbReference type="ARBA" id="ARBA00009437"/>
    </source>
</evidence>
<dbReference type="SUPFAM" id="SSF46785">
    <property type="entry name" value="Winged helix' DNA-binding domain"/>
    <property type="match status" value="1"/>
</dbReference>
<dbReference type="PROSITE" id="PS50931">
    <property type="entry name" value="HTH_LYSR"/>
    <property type="match status" value="1"/>
</dbReference>
<evidence type="ECO:0000256" key="3">
    <source>
        <dbReference type="ARBA" id="ARBA00023125"/>
    </source>
</evidence>
<protein>
    <submittedName>
        <fullName evidence="6">LysR family transcriptional regulator</fullName>
    </submittedName>
</protein>
<feature type="domain" description="HTH lysR-type" evidence="5">
    <location>
        <begin position="1"/>
        <end position="60"/>
    </location>
</feature>
<dbReference type="InterPro" id="IPR058163">
    <property type="entry name" value="LysR-type_TF_proteobact-type"/>
</dbReference>
<evidence type="ECO:0000259" key="5">
    <source>
        <dbReference type="PROSITE" id="PS50931"/>
    </source>
</evidence>
<comment type="similarity">
    <text evidence="1">Belongs to the LysR transcriptional regulatory family.</text>
</comment>
<dbReference type="Gene3D" id="1.10.10.10">
    <property type="entry name" value="Winged helix-like DNA-binding domain superfamily/Winged helix DNA-binding domain"/>
    <property type="match status" value="1"/>
</dbReference>
<comment type="caution">
    <text evidence="6">The sequence shown here is derived from an EMBL/GenBank/DDBJ whole genome shotgun (WGS) entry which is preliminary data.</text>
</comment>
<dbReference type="InterPro" id="IPR000847">
    <property type="entry name" value="LysR_HTH_N"/>
</dbReference>
<reference evidence="6" key="2">
    <citation type="submission" date="2020-09" db="EMBL/GenBank/DDBJ databases">
        <authorList>
            <person name="Sun Q."/>
            <person name="Zhou Y."/>
        </authorList>
    </citation>
    <scope>NUCLEOTIDE SEQUENCE</scope>
    <source>
        <strain evidence="6">CGMCC 1.15758</strain>
    </source>
</reference>
<keyword evidence="2" id="KW-0805">Transcription regulation</keyword>
<dbReference type="InterPro" id="IPR036390">
    <property type="entry name" value="WH_DNA-bd_sf"/>
</dbReference>
<keyword evidence="3" id="KW-0238">DNA-binding</keyword>
<dbReference type="Gene3D" id="3.40.190.290">
    <property type="match status" value="1"/>
</dbReference>
<evidence type="ECO:0000256" key="4">
    <source>
        <dbReference type="ARBA" id="ARBA00023163"/>
    </source>
</evidence>
<gene>
    <name evidence="6" type="ORF">GCM10010995_15160</name>
</gene>
<dbReference type="Pfam" id="PF00126">
    <property type="entry name" value="HTH_1"/>
    <property type="match status" value="1"/>
</dbReference>
<evidence type="ECO:0000313" key="6">
    <source>
        <dbReference type="EMBL" id="GGF98883.1"/>
    </source>
</evidence>
<accession>A0A8J2Z4Y3</accession>
<dbReference type="RefSeq" id="WP_170137202.1">
    <property type="nucleotide sequence ID" value="NZ_BMJS01000015.1"/>
</dbReference>
<dbReference type="AlphaFoldDB" id="A0A8J2Z4Y3"/>
<dbReference type="GO" id="GO:0043565">
    <property type="term" value="F:sequence-specific DNA binding"/>
    <property type="evidence" value="ECO:0007669"/>
    <property type="project" value="TreeGrafter"/>
</dbReference>
<organism evidence="6 7">
    <name type="scientific">Cysteiniphilum litorale</name>
    <dbReference type="NCBI Taxonomy" id="2056700"/>
    <lineage>
        <taxon>Bacteria</taxon>
        <taxon>Pseudomonadati</taxon>
        <taxon>Pseudomonadota</taxon>
        <taxon>Gammaproteobacteria</taxon>
        <taxon>Thiotrichales</taxon>
        <taxon>Fastidiosibacteraceae</taxon>
        <taxon>Cysteiniphilum</taxon>
    </lineage>
</organism>
<name>A0A8J2Z4Y3_9GAMM</name>
<dbReference type="GO" id="GO:0006351">
    <property type="term" value="P:DNA-templated transcription"/>
    <property type="evidence" value="ECO:0007669"/>
    <property type="project" value="TreeGrafter"/>
</dbReference>
<keyword evidence="4" id="KW-0804">Transcription</keyword>
<dbReference type="Pfam" id="PF03466">
    <property type="entry name" value="LysR_substrate"/>
    <property type="match status" value="1"/>
</dbReference>
<evidence type="ECO:0000313" key="7">
    <source>
        <dbReference type="Proteomes" id="UP000636949"/>
    </source>
</evidence>
<evidence type="ECO:0000256" key="2">
    <source>
        <dbReference type="ARBA" id="ARBA00023015"/>
    </source>
</evidence>
<reference evidence="6" key="1">
    <citation type="journal article" date="2014" name="Int. J. Syst. Evol. Microbiol.">
        <title>Complete genome sequence of Corynebacterium casei LMG S-19264T (=DSM 44701T), isolated from a smear-ripened cheese.</title>
        <authorList>
            <consortium name="US DOE Joint Genome Institute (JGI-PGF)"/>
            <person name="Walter F."/>
            <person name="Albersmeier A."/>
            <person name="Kalinowski J."/>
            <person name="Ruckert C."/>
        </authorList>
    </citation>
    <scope>NUCLEOTIDE SEQUENCE</scope>
    <source>
        <strain evidence="6">CGMCC 1.15758</strain>
    </source>
</reference>
<dbReference type="EMBL" id="BMJS01000015">
    <property type="protein sequence ID" value="GGF98883.1"/>
    <property type="molecule type" value="Genomic_DNA"/>
</dbReference>
<dbReference type="SUPFAM" id="SSF53850">
    <property type="entry name" value="Periplasmic binding protein-like II"/>
    <property type="match status" value="1"/>
</dbReference>
<keyword evidence="7" id="KW-1185">Reference proteome</keyword>